<dbReference type="SUPFAM" id="SSF48452">
    <property type="entry name" value="TPR-like"/>
    <property type="match status" value="1"/>
</dbReference>
<comment type="similarity">
    <text evidence="2">Belongs to the SusD family.</text>
</comment>
<evidence type="ECO:0000256" key="1">
    <source>
        <dbReference type="ARBA" id="ARBA00004442"/>
    </source>
</evidence>
<proteinExistence type="inferred from homology"/>
<evidence type="ECO:0000313" key="8">
    <source>
        <dbReference type="EMBL" id="SEB09340.1"/>
    </source>
</evidence>
<dbReference type="EMBL" id="FNRL01000041">
    <property type="protein sequence ID" value="SEB09340.1"/>
    <property type="molecule type" value="Genomic_DNA"/>
</dbReference>
<reference evidence="9" key="1">
    <citation type="submission" date="2016-10" db="EMBL/GenBank/DDBJ databases">
        <authorList>
            <person name="Varghese N."/>
            <person name="Submissions S."/>
        </authorList>
    </citation>
    <scope>NUCLEOTIDE SEQUENCE [LARGE SCALE GENOMIC DNA]</scope>
    <source>
        <strain evidence="9">DSM 23920</strain>
    </source>
</reference>
<evidence type="ECO:0000256" key="2">
    <source>
        <dbReference type="ARBA" id="ARBA00006275"/>
    </source>
</evidence>
<evidence type="ECO:0000313" key="9">
    <source>
        <dbReference type="Proteomes" id="UP000199656"/>
    </source>
</evidence>
<comment type="subcellular location">
    <subcellularLocation>
        <location evidence="1">Cell outer membrane</location>
    </subcellularLocation>
</comment>
<dbReference type="RefSeq" id="WP_089765932.1">
    <property type="nucleotide sequence ID" value="NZ_BKAT01000064.1"/>
</dbReference>
<dbReference type="InterPro" id="IPR033985">
    <property type="entry name" value="SusD-like_N"/>
</dbReference>
<keyword evidence="4" id="KW-0472">Membrane</keyword>
<evidence type="ECO:0000259" key="7">
    <source>
        <dbReference type="Pfam" id="PF14322"/>
    </source>
</evidence>
<dbReference type="GO" id="GO:0009279">
    <property type="term" value="C:cell outer membrane"/>
    <property type="evidence" value="ECO:0007669"/>
    <property type="project" value="UniProtKB-SubCell"/>
</dbReference>
<evidence type="ECO:0000259" key="6">
    <source>
        <dbReference type="Pfam" id="PF07980"/>
    </source>
</evidence>
<dbReference type="PROSITE" id="PS51257">
    <property type="entry name" value="PROKAR_LIPOPROTEIN"/>
    <property type="match status" value="1"/>
</dbReference>
<dbReference type="CDD" id="cd08977">
    <property type="entry name" value="SusD"/>
    <property type="match status" value="1"/>
</dbReference>
<evidence type="ECO:0000256" key="5">
    <source>
        <dbReference type="ARBA" id="ARBA00023237"/>
    </source>
</evidence>
<protein>
    <submittedName>
        <fullName evidence="8">SusD family protein</fullName>
    </submittedName>
</protein>
<organism evidence="8 9">
    <name type="scientific">Chitinophaga terrae</name>
    <name type="common">ex Kim and Jung 2007</name>
    <dbReference type="NCBI Taxonomy" id="408074"/>
    <lineage>
        <taxon>Bacteria</taxon>
        <taxon>Pseudomonadati</taxon>
        <taxon>Bacteroidota</taxon>
        <taxon>Chitinophagia</taxon>
        <taxon>Chitinophagales</taxon>
        <taxon>Chitinophagaceae</taxon>
        <taxon>Chitinophaga</taxon>
    </lineage>
</organism>
<dbReference type="STRING" id="408074.SAMN05660909_05390"/>
<dbReference type="Proteomes" id="UP000199656">
    <property type="component" value="Unassembled WGS sequence"/>
</dbReference>
<dbReference type="OrthoDB" id="1080118at2"/>
<accession>A0A1H4GK30</accession>
<keyword evidence="3" id="KW-0732">Signal</keyword>
<feature type="domain" description="SusD-like N-terminal" evidence="7">
    <location>
        <begin position="27"/>
        <end position="237"/>
    </location>
</feature>
<keyword evidence="9" id="KW-1185">Reference proteome</keyword>
<dbReference type="InterPro" id="IPR011990">
    <property type="entry name" value="TPR-like_helical_dom_sf"/>
</dbReference>
<sequence>MKYGIKYIGGLLLGATMLITTSCNKKLDVLPGTQVPTDQIKNENDIQAILFGGYKSLQNYDGFGERFLFVTDLYTNNNVIYTGTFQNYADVYSQTVAENSTIASGMWGNAYEGINGMNLVLSRLDLVSDANKKAIEGEAKFIRSVFLFELAGIYGLPYSNGNVTTNLAVPIMTKPVLSGDDLGESKKPRATVDELYKQVIADLKFAADNLPESYDTKKDMARANKYAAHAFLSRVYLSMGDYKNAAEEANTVIESGAYALVPDWANEFNNTTFSTEDIFAILQTSQSNAGTSNNGLVTFYSFDQRGEVLVDPAFVELYGDGDKRKSFYTVLDPETMTSNKWRDFYGTIPVIRLAEMYLTRAEANLRGGTTIGDTPLNDVNTVRTRSKAAPLTTVTADDVVNERRLELCFEGDDYWTNKRLKLNLGQLAYNADKAVFPIPLRELQVNPLLKQNKGYREK</sequence>
<dbReference type="Gene3D" id="1.25.40.390">
    <property type="match status" value="1"/>
</dbReference>
<dbReference type="AlphaFoldDB" id="A0A1H4GK30"/>
<name>A0A1H4GK30_9BACT</name>
<dbReference type="InterPro" id="IPR012944">
    <property type="entry name" value="SusD_RagB_dom"/>
</dbReference>
<keyword evidence="5" id="KW-0998">Cell outer membrane</keyword>
<evidence type="ECO:0000256" key="4">
    <source>
        <dbReference type="ARBA" id="ARBA00023136"/>
    </source>
</evidence>
<feature type="domain" description="RagB/SusD" evidence="6">
    <location>
        <begin position="347"/>
        <end position="422"/>
    </location>
</feature>
<dbReference type="Pfam" id="PF14322">
    <property type="entry name" value="SusD-like_3"/>
    <property type="match status" value="1"/>
</dbReference>
<evidence type="ECO:0000256" key="3">
    <source>
        <dbReference type="ARBA" id="ARBA00022729"/>
    </source>
</evidence>
<gene>
    <name evidence="8" type="ORF">SAMN05660909_05390</name>
</gene>
<dbReference type="Pfam" id="PF07980">
    <property type="entry name" value="SusD_RagB"/>
    <property type="match status" value="1"/>
</dbReference>